<protein>
    <recommendedName>
        <fullName evidence="2">Bacteriophage Mu GpT domain-containing protein</fullName>
    </recommendedName>
</protein>
<reference evidence="1" key="1">
    <citation type="journal article" date="2014" name="Front. Microbiol.">
        <title>High frequency of phylogenetically diverse reductive dehalogenase-homologous genes in deep subseafloor sedimentary metagenomes.</title>
        <authorList>
            <person name="Kawai M."/>
            <person name="Futagami T."/>
            <person name="Toyoda A."/>
            <person name="Takaki Y."/>
            <person name="Nishi S."/>
            <person name="Hori S."/>
            <person name="Arai W."/>
            <person name="Tsubouchi T."/>
            <person name="Morono Y."/>
            <person name="Uchiyama I."/>
            <person name="Ito T."/>
            <person name="Fujiyama A."/>
            <person name="Inagaki F."/>
            <person name="Takami H."/>
        </authorList>
    </citation>
    <scope>NUCLEOTIDE SEQUENCE</scope>
    <source>
        <strain evidence="1">Expedition CK06-06</strain>
    </source>
</reference>
<proteinExistence type="predicted"/>
<organism evidence="1">
    <name type="scientific">marine sediment metagenome</name>
    <dbReference type="NCBI Taxonomy" id="412755"/>
    <lineage>
        <taxon>unclassified sequences</taxon>
        <taxon>metagenomes</taxon>
        <taxon>ecological metagenomes</taxon>
    </lineage>
</organism>
<comment type="caution">
    <text evidence="1">The sequence shown here is derived from an EMBL/GenBank/DDBJ whole genome shotgun (WGS) entry which is preliminary data.</text>
</comment>
<feature type="non-terminal residue" evidence="1">
    <location>
        <position position="1"/>
    </location>
</feature>
<sequence length="166" mass="17914">YSPDRPDVANRAINAYANSGRNIELVPWQYLTDVDAWYMQLTGRGLIFFWRRMTRFAREREFQTGDDTVAGYALVADHPQQEFVVQATGTAVGIAANGLCGQLTSAGGNTGTGLSTMELNGDAIANTATYAVQLLHAVPGQDAALTNCDWIVKINAHFMNAGITGV</sequence>
<name>X1AMD6_9ZZZZ</name>
<dbReference type="EMBL" id="BART01008229">
    <property type="protein sequence ID" value="GAG70627.1"/>
    <property type="molecule type" value="Genomic_DNA"/>
</dbReference>
<gene>
    <name evidence="1" type="ORF">S01H4_18546</name>
</gene>
<evidence type="ECO:0000313" key="1">
    <source>
        <dbReference type="EMBL" id="GAG70627.1"/>
    </source>
</evidence>
<dbReference type="AlphaFoldDB" id="X1AMD6"/>
<accession>X1AMD6</accession>
<evidence type="ECO:0008006" key="2">
    <source>
        <dbReference type="Google" id="ProtNLM"/>
    </source>
</evidence>